<dbReference type="CDD" id="cd04682">
    <property type="entry name" value="NUDIX_Hydrolase"/>
    <property type="match status" value="1"/>
</dbReference>
<proteinExistence type="inferred from homology"/>
<comment type="cofactor">
    <cofactor evidence="1">
        <name>Mg(2+)</name>
        <dbReference type="ChEBI" id="CHEBI:18420"/>
    </cofactor>
</comment>
<dbReference type="GO" id="GO:0016787">
    <property type="term" value="F:hydrolase activity"/>
    <property type="evidence" value="ECO:0007669"/>
    <property type="project" value="UniProtKB-KW"/>
</dbReference>
<dbReference type="Proteomes" id="UP000199658">
    <property type="component" value="Unassembled WGS sequence"/>
</dbReference>
<keyword evidence="2 3" id="KW-0378">Hydrolase</keyword>
<evidence type="ECO:0000313" key="6">
    <source>
        <dbReference type="Proteomes" id="UP000199658"/>
    </source>
</evidence>
<dbReference type="InterPro" id="IPR000086">
    <property type="entry name" value="NUDIX_hydrolase_dom"/>
</dbReference>
<comment type="similarity">
    <text evidence="3">Belongs to the Nudix hydrolase family.</text>
</comment>
<reference evidence="6" key="1">
    <citation type="submission" date="2016-10" db="EMBL/GenBank/DDBJ databases">
        <authorList>
            <person name="Varghese N."/>
            <person name="Submissions S."/>
        </authorList>
    </citation>
    <scope>NUCLEOTIDE SEQUENCE [LARGE SCALE GENOMIC DNA]</scope>
    <source>
        <strain evidence="6">DSM 26921</strain>
    </source>
</reference>
<name>A0A1I6G4M9_9RHOB</name>
<dbReference type="Gene3D" id="3.90.79.10">
    <property type="entry name" value="Nucleoside Triphosphate Pyrophosphohydrolase"/>
    <property type="match status" value="1"/>
</dbReference>
<protein>
    <submittedName>
        <fullName evidence="5">8-oxo-dGTP diphosphatase</fullName>
    </submittedName>
</protein>
<evidence type="ECO:0000256" key="2">
    <source>
        <dbReference type="ARBA" id="ARBA00022801"/>
    </source>
</evidence>
<dbReference type="PROSITE" id="PS00893">
    <property type="entry name" value="NUDIX_BOX"/>
    <property type="match status" value="1"/>
</dbReference>
<dbReference type="EMBL" id="FOYO01000001">
    <property type="protein sequence ID" value="SFR37070.1"/>
    <property type="molecule type" value="Genomic_DNA"/>
</dbReference>
<organism evidence="5 6">
    <name type="scientific">Litoreibacter janthinus</name>
    <dbReference type="NCBI Taxonomy" id="670154"/>
    <lineage>
        <taxon>Bacteria</taxon>
        <taxon>Pseudomonadati</taxon>
        <taxon>Pseudomonadota</taxon>
        <taxon>Alphaproteobacteria</taxon>
        <taxon>Rhodobacterales</taxon>
        <taxon>Roseobacteraceae</taxon>
        <taxon>Litoreibacter</taxon>
    </lineage>
</organism>
<dbReference type="Pfam" id="PF00293">
    <property type="entry name" value="NUDIX"/>
    <property type="match status" value="1"/>
</dbReference>
<dbReference type="PANTHER" id="PTHR43736">
    <property type="entry name" value="ADP-RIBOSE PYROPHOSPHATASE"/>
    <property type="match status" value="1"/>
</dbReference>
<sequence>MEFHGSKVAVFIGNRLLVSLRDDFKDIPFPACWDFAGGGCEKGETPEDCAVRELKEEFGLELTRNQLVGKTAYQTNAPAGTAYFFVAHLPEGSESNVVFGDEGQRWALMAITDYLARDDAIPHLQTRLRLYLERL</sequence>
<keyword evidence="6" id="KW-1185">Reference proteome</keyword>
<dbReference type="SUPFAM" id="SSF55811">
    <property type="entry name" value="Nudix"/>
    <property type="match status" value="1"/>
</dbReference>
<gene>
    <name evidence="5" type="ORF">SAMN04488002_0879</name>
</gene>
<dbReference type="STRING" id="670154.SAMN04488002_0879"/>
<dbReference type="PRINTS" id="PR00502">
    <property type="entry name" value="NUDIXFAMILY"/>
</dbReference>
<dbReference type="InterPro" id="IPR015797">
    <property type="entry name" value="NUDIX_hydrolase-like_dom_sf"/>
</dbReference>
<dbReference type="PROSITE" id="PS51462">
    <property type="entry name" value="NUDIX"/>
    <property type="match status" value="1"/>
</dbReference>
<evidence type="ECO:0000313" key="5">
    <source>
        <dbReference type="EMBL" id="SFR37070.1"/>
    </source>
</evidence>
<evidence type="ECO:0000256" key="1">
    <source>
        <dbReference type="ARBA" id="ARBA00001946"/>
    </source>
</evidence>
<evidence type="ECO:0000259" key="4">
    <source>
        <dbReference type="PROSITE" id="PS51462"/>
    </source>
</evidence>
<dbReference type="PANTHER" id="PTHR43736:SF1">
    <property type="entry name" value="DIHYDRONEOPTERIN TRIPHOSPHATE DIPHOSPHATASE"/>
    <property type="match status" value="1"/>
</dbReference>
<dbReference type="RefSeq" id="WP_090212988.1">
    <property type="nucleotide sequence ID" value="NZ_FOYO01000001.1"/>
</dbReference>
<accession>A0A1I6G4M9</accession>
<feature type="domain" description="Nudix hydrolase" evidence="4">
    <location>
        <begin position="1"/>
        <end position="131"/>
    </location>
</feature>
<dbReference type="InterPro" id="IPR020476">
    <property type="entry name" value="Nudix_hydrolase"/>
</dbReference>
<dbReference type="AlphaFoldDB" id="A0A1I6G4M9"/>
<evidence type="ECO:0000256" key="3">
    <source>
        <dbReference type="RuleBase" id="RU003476"/>
    </source>
</evidence>
<dbReference type="OrthoDB" id="289720at2"/>
<dbReference type="InterPro" id="IPR020084">
    <property type="entry name" value="NUDIX_hydrolase_CS"/>
</dbReference>